<dbReference type="AlphaFoldDB" id="A0A916RXB5"/>
<feature type="signal peptide" evidence="1">
    <location>
        <begin position="1"/>
        <end position="33"/>
    </location>
</feature>
<dbReference type="SUPFAM" id="SSF48208">
    <property type="entry name" value="Six-hairpin glycosidases"/>
    <property type="match status" value="1"/>
</dbReference>
<protein>
    <recommendedName>
        <fullName evidence="2">Mannosylglycerate hydrolase MGH1-like glycoside hydrolase domain-containing protein</fullName>
    </recommendedName>
</protein>
<dbReference type="RefSeq" id="WP_188759398.1">
    <property type="nucleotide sequence ID" value="NZ_BMJB01000001.1"/>
</dbReference>
<dbReference type="PROSITE" id="PS51318">
    <property type="entry name" value="TAT"/>
    <property type="match status" value="1"/>
</dbReference>
<dbReference type="InterPro" id="IPR006311">
    <property type="entry name" value="TAT_signal"/>
</dbReference>
<comment type="caution">
    <text evidence="3">The sequence shown here is derived from an EMBL/GenBank/DDBJ whole genome shotgun (WGS) entry which is preliminary data.</text>
</comment>
<feature type="domain" description="Mannosylglycerate hydrolase MGH1-like glycoside hydrolase" evidence="2">
    <location>
        <begin position="153"/>
        <end position="429"/>
    </location>
</feature>
<dbReference type="InterPro" id="IPR012341">
    <property type="entry name" value="6hp_glycosidase-like_sf"/>
</dbReference>
<organism evidence="3 4">
    <name type="scientific">Edaphobacter acidisoli</name>
    <dbReference type="NCBI Taxonomy" id="2040573"/>
    <lineage>
        <taxon>Bacteria</taxon>
        <taxon>Pseudomonadati</taxon>
        <taxon>Acidobacteriota</taxon>
        <taxon>Terriglobia</taxon>
        <taxon>Terriglobales</taxon>
        <taxon>Acidobacteriaceae</taxon>
        <taxon>Edaphobacter</taxon>
    </lineage>
</organism>
<sequence>MHEKTFSPIKRRDFLKLATLAAGATLLPSSAEAETSAASIKTPAFPDKNPRWQRTWDAAITALAGNIRTLPFYSKPVLIEGAVYPGIWQECGPHEGLVYATLAEYIPEQPGLPTPFEAARNNHMAFFALQKPEGADSAGQLPDAVKMSSVGFSQLQMVVPIAATAWELSQLTGDDELLVTAYHACSRWDAWLRQYRDTRKTGLVEGFCTYDTGHDHSPRWAGIPNACPGGDARNCPDIPSMPRLCPDLSATVYGARVALAQMAIALGKPDESARWQQDAETIRNLIIERLYDPKDAAFYDLDAQNKFVRIRGDVITRVLGEHVLKLDNARDKSIFEAVWTRQIHNPKAFWAPYPLPSIALDDPTFVRPIPRNSWGGATQALTALRAPRWMPHYGKQEALDHMMHQWCEAISRHTEFRQQMDPLTGDFTQADPSGYSPAALVYLDYTRRLSKSSDATKPAAAADASKPTA</sequence>
<keyword evidence="1" id="KW-0732">Signal</keyword>
<evidence type="ECO:0000313" key="3">
    <source>
        <dbReference type="EMBL" id="GGA70839.1"/>
    </source>
</evidence>
<dbReference type="GO" id="GO:0005975">
    <property type="term" value="P:carbohydrate metabolic process"/>
    <property type="evidence" value="ECO:0007669"/>
    <property type="project" value="InterPro"/>
</dbReference>
<dbReference type="InterPro" id="IPR008928">
    <property type="entry name" value="6-hairpin_glycosidase_sf"/>
</dbReference>
<reference evidence="3" key="1">
    <citation type="journal article" date="2014" name="Int. J. Syst. Evol. Microbiol.">
        <title>Complete genome sequence of Corynebacterium casei LMG S-19264T (=DSM 44701T), isolated from a smear-ripened cheese.</title>
        <authorList>
            <consortium name="US DOE Joint Genome Institute (JGI-PGF)"/>
            <person name="Walter F."/>
            <person name="Albersmeier A."/>
            <person name="Kalinowski J."/>
            <person name="Ruckert C."/>
        </authorList>
    </citation>
    <scope>NUCLEOTIDE SEQUENCE</scope>
    <source>
        <strain evidence="3">CGMCC 1.15447</strain>
    </source>
</reference>
<accession>A0A916RXB5</accession>
<dbReference type="Proteomes" id="UP000648801">
    <property type="component" value="Unassembled WGS sequence"/>
</dbReference>
<evidence type="ECO:0000256" key="1">
    <source>
        <dbReference type="SAM" id="SignalP"/>
    </source>
</evidence>
<evidence type="ECO:0000313" key="4">
    <source>
        <dbReference type="Proteomes" id="UP000648801"/>
    </source>
</evidence>
<dbReference type="Gene3D" id="1.50.10.10">
    <property type="match status" value="1"/>
</dbReference>
<keyword evidence="4" id="KW-1185">Reference proteome</keyword>
<proteinExistence type="predicted"/>
<name>A0A916RXB5_9BACT</name>
<dbReference type="EMBL" id="BMJB01000001">
    <property type="protein sequence ID" value="GGA70839.1"/>
    <property type="molecule type" value="Genomic_DNA"/>
</dbReference>
<feature type="chain" id="PRO_5037010122" description="Mannosylglycerate hydrolase MGH1-like glycoside hydrolase domain-containing protein" evidence="1">
    <location>
        <begin position="34"/>
        <end position="469"/>
    </location>
</feature>
<gene>
    <name evidence="3" type="ORF">GCM10011507_23010</name>
</gene>
<evidence type="ECO:0000259" key="2">
    <source>
        <dbReference type="Pfam" id="PF22422"/>
    </source>
</evidence>
<reference evidence="3" key="2">
    <citation type="submission" date="2020-09" db="EMBL/GenBank/DDBJ databases">
        <authorList>
            <person name="Sun Q."/>
            <person name="Zhou Y."/>
        </authorList>
    </citation>
    <scope>NUCLEOTIDE SEQUENCE</scope>
    <source>
        <strain evidence="3">CGMCC 1.15447</strain>
    </source>
</reference>
<dbReference type="InterPro" id="IPR054491">
    <property type="entry name" value="MGH1-like_GH"/>
</dbReference>
<dbReference type="Pfam" id="PF22422">
    <property type="entry name" value="MGH1-like_GH"/>
    <property type="match status" value="1"/>
</dbReference>